<evidence type="ECO:0000256" key="1">
    <source>
        <dbReference type="SAM" id="MobiDB-lite"/>
    </source>
</evidence>
<feature type="region of interest" description="Disordered" evidence="1">
    <location>
        <begin position="1"/>
        <end position="35"/>
    </location>
</feature>
<sequence>MLWVRSSIPWTGSQANPSQGTHTPFTQHAHTYNPN</sequence>
<reference evidence="2" key="2">
    <citation type="journal article" date="2015" name="Fish Shellfish Immunol.">
        <title>Early steps in the European eel (Anguilla anguilla)-Vibrio vulnificus interaction in the gills: Role of the RtxA13 toxin.</title>
        <authorList>
            <person name="Callol A."/>
            <person name="Pajuelo D."/>
            <person name="Ebbesson L."/>
            <person name="Teles M."/>
            <person name="MacKenzie S."/>
            <person name="Amaro C."/>
        </authorList>
    </citation>
    <scope>NUCLEOTIDE SEQUENCE</scope>
</reference>
<organism evidence="2">
    <name type="scientific">Anguilla anguilla</name>
    <name type="common">European freshwater eel</name>
    <name type="synonym">Muraena anguilla</name>
    <dbReference type="NCBI Taxonomy" id="7936"/>
    <lineage>
        <taxon>Eukaryota</taxon>
        <taxon>Metazoa</taxon>
        <taxon>Chordata</taxon>
        <taxon>Craniata</taxon>
        <taxon>Vertebrata</taxon>
        <taxon>Euteleostomi</taxon>
        <taxon>Actinopterygii</taxon>
        <taxon>Neopterygii</taxon>
        <taxon>Teleostei</taxon>
        <taxon>Anguilliformes</taxon>
        <taxon>Anguillidae</taxon>
        <taxon>Anguilla</taxon>
    </lineage>
</organism>
<dbReference type="EMBL" id="GBXM01063336">
    <property type="protein sequence ID" value="JAH45241.1"/>
    <property type="molecule type" value="Transcribed_RNA"/>
</dbReference>
<accession>A0A0E9SVD9</accession>
<protein>
    <submittedName>
        <fullName evidence="2">Uncharacterized protein</fullName>
    </submittedName>
</protein>
<evidence type="ECO:0000313" key="2">
    <source>
        <dbReference type="EMBL" id="JAH45241.1"/>
    </source>
</evidence>
<dbReference type="AlphaFoldDB" id="A0A0E9SVD9"/>
<feature type="compositionally biased region" description="Polar residues" evidence="1">
    <location>
        <begin position="8"/>
        <end position="35"/>
    </location>
</feature>
<proteinExistence type="predicted"/>
<name>A0A0E9SVD9_ANGAN</name>
<reference evidence="2" key="1">
    <citation type="submission" date="2014-11" db="EMBL/GenBank/DDBJ databases">
        <authorList>
            <person name="Amaro Gonzalez C."/>
        </authorList>
    </citation>
    <scope>NUCLEOTIDE SEQUENCE</scope>
</reference>